<feature type="domain" description="PE" evidence="1">
    <location>
        <begin position="2"/>
        <end position="44"/>
    </location>
</feature>
<dbReference type="RefSeq" id="WP_051507877.1">
    <property type="nucleotide sequence ID" value="NZ_LQOX01000096.1"/>
</dbReference>
<sequence length="111" mass="11746">MSAAIAALFSGHSQTYQPVSVQAAAFHAQFVQALTAGAGSYASTAETLPRTGVARAYMKNCGGKSGGRRPTPRRSTSTDLHFLAAEDVPKLSPHRLVSGWGKPTPVPYWQC</sequence>
<dbReference type="Proteomes" id="UP000193738">
    <property type="component" value="Unassembled WGS sequence"/>
</dbReference>
<dbReference type="Gene3D" id="1.10.287.850">
    <property type="entry name" value="HP0062-like domain"/>
    <property type="match status" value="1"/>
</dbReference>
<accession>A0A1X1VM70</accession>
<dbReference type="Pfam" id="PF00934">
    <property type="entry name" value="PE"/>
    <property type="match status" value="1"/>
</dbReference>
<dbReference type="AlphaFoldDB" id="A0A1X1VM70"/>
<dbReference type="SUPFAM" id="SSF140459">
    <property type="entry name" value="PE/PPE dimer-like"/>
    <property type="match status" value="1"/>
</dbReference>
<dbReference type="InterPro" id="IPR038332">
    <property type="entry name" value="PPE_sf"/>
</dbReference>
<gene>
    <name evidence="2" type="ORF">AWC07_05525</name>
</gene>
<comment type="caution">
    <text evidence="2">The sequence shown here is derived from an EMBL/GenBank/DDBJ whole genome shotgun (WGS) entry which is preliminary data.</text>
</comment>
<name>A0A1X1VM70_MYCGS</name>
<protein>
    <recommendedName>
        <fullName evidence="1">PE domain-containing protein</fullName>
    </recommendedName>
</protein>
<keyword evidence="3" id="KW-1185">Reference proteome</keyword>
<dbReference type="InterPro" id="IPR000084">
    <property type="entry name" value="PE-PGRS_N"/>
</dbReference>
<dbReference type="EMBL" id="LQOX01000096">
    <property type="protein sequence ID" value="ORV70085.1"/>
    <property type="molecule type" value="Genomic_DNA"/>
</dbReference>
<organism evidence="2 3">
    <name type="scientific">Mycobacterium gastri</name>
    <dbReference type="NCBI Taxonomy" id="1777"/>
    <lineage>
        <taxon>Bacteria</taxon>
        <taxon>Bacillati</taxon>
        <taxon>Actinomycetota</taxon>
        <taxon>Actinomycetes</taxon>
        <taxon>Mycobacteriales</taxon>
        <taxon>Mycobacteriaceae</taxon>
        <taxon>Mycobacterium</taxon>
    </lineage>
</organism>
<evidence type="ECO:0000313" key="2">
    <source>
        <dbReference type="EMBL" id="ORV70085.1"/>
    </source>
</evidence>
<reference evidence="2 3" key="1">
    <citation type="submission" date="2016-01" db="EMBL/GenBank/DDBJ databases">
        <title>The new phylogeny of the genus Mycobacterium.</title>
        <authorList>
            <person name="Tarcisio F."/>
            <person name="Conor M."/>
            <person name="Antonella G."/>
            <person name="Elisabetta G."/>
            <person name="Giulia F.S."/>
            <person name="Sara T."/>
            <person name="Anna F."/>
            <person name="Clotilde B."/>
            <person name="Roberto B."/>
            <person name="Veronica D.S."/>
            <person name="Fabio R."/>
            <person name="Monica P."/>
            <person name="Olivier J."/>
            <person name="Enrico T."/>
            <person name="Nicola S."/>
        </authorList>
    </citation>
    <scope>NUCLEOTIDE SEQUENCE [LARGE SCALE GENOMIC DNA]</scope>
    <source>
        <strain evidence="2 3">DSM 43505</strain>
    </source>
</reference>
<evidence type="ECO:0000313" key="3">
    <source>
        <dbReference type="Proteomes" id="UP000193738"/>
    </source>
</evidence>
<evidence type="ECO:0000259" key="1">
    <source>
        <dbReference type="Pfam" id="PF00934"/>
    </source>
</evidence>
<proteinExistence type="predicted"/>